<dbReference type="RefSeq" id="WP_160600337.1">
    <property type="nucleotide sequence ID" value="NZ_WTYU01000001.1"/>
</dbReference>
<dbReference type="InterPro" id="IPR012495">
    <property type="entry name" value="TadE-like_dom"/>
</dbReference>
<sequence>MSRFTILLRLGRDTKAAMLVEFALLAPLLFTMMIGVFHVGQRMQNFNAVKSLASDAGRYVMVEYQKGNEVTNADIKSVVRGKALGAPYLLNTDQLVVNAETAAISRIAGAKEIDLTIEYTLEDWLPFVDLPFSKMVYSRPIFVVVAPAPPTPPAP</sequence>
<dbReference type="EMBL" id="WTYU01000001">
    <property type="protein sequence ID" value="MXP14137.1"/>
    <property type="molecule type" value="Genomic_DNA"/>
</dbReference>
<keyword evidence="4" id="KW-1185">Reference proteome</keyword>
<organism evidence="3 4">
    <name type="scientific">Allopontixanthobacter confluentis</name>
    <dbReference type="NCBI Taxonomy" id="1849021"/>
    <lineage>
        <taxon>Bacteria</taxon>
        <taxon>Pseudomonadati</taxon>
        <taxon>Pseudomonadota</taxon>
        <taxon>Alphaproteobacteria</taxon>
        <taxon>Sphingomonadales</taxon>
        <taxon>Erythrobacteraceae</taxon>
        <taxon>Allopontixanthobacter</taxon>
    </lineage>
</organism>
<reference evidence="3 4" key="1">
    <citation type="submission" date="2019-12" db="EMBL/GenBank/DDBJ databases">
        <title>Genomic-based taxomic classification of the family Erythrobacteraceae.</title>
        <authorList>
            <person name="Xu L."/>
        </authorList>
    </citation>
    <scope>NUCLEOTIDE SEQUENCE [LARGE SCALE GENOMIC DNA]</scope>
    <source>
        <strain evidence="3 4">KCTC 52259</strain>
    </source>
</reference>
<feature type="transmembrane region" description="Helical" evidence="1">
    <location>
        <begin position="16"/>
        <end position="37"/>
    </location>
</feature>
<dbReference type="Proteomes" id="UP000473531">
    <property type="component" value="Unassembled WGS sequence"/>
</dbReference>
<evidence type="ECO:0000256" key="1">
    <source>
        <dbReference type="SAM" id="Phobius"/>
    </source>
</evidence>
<protein>
    <submittedName>
        <fullName evidence="3">Pilus assembly protein</fullName>
    </submittedName>
</protein>
<dbReference type="Pfam" id="PF07811">
    <property type="entry name" value="TadE"/>
    <property type="match status" value="1"/>
</dbReference>
<comment type="caution">
    <text evidence="3">The sequence shown here is derived from an EMBL/GenBank/DDBJ whole genome shotgun (WGS) entry which is preliminary data.</text>
</comment>
<accession>A0A6L7GDY8</accession>
<gene>
    <name evidence="3" type="ORF">GRI44_05165</name>
</gene>
<keyword evidence="1" id="KW-0812">Transmembrane</keyword>
<keyword evidence="1" id="KW-0472">Membrane</keyword>
<evidence type="ECO:0000313" key="3">
    <source>
        <dbReference type="EMBL" id="MXP14137.1"/>
    </source>
</evidence>
<dbReference type="OrthoDB" id="7427721at2"/>
<evidence type="ECO:0000259" key="2">
    <source>
        <dbReference type="Pfam" id="PF07811"/>
    </source>
</evidence>
<keyword evidence="1" id="KW-1133">Transmembrane helix</keyword>
<name>A0A6L7GDY8_9SPHN</name>
<dbReference type="AlphaFoldDB" id="A0A6L7GDY8"/>
<evidence type="ECO:0000313" key="4">
    <source>
        <dbReference type="Proteomes" id="UP000473531"/>
    </source>
</evidence>
<feature type="domain" description="TadE-like" evidence="2">
    <location>
        <begin position="17"/>
        <end position="58"/>
    </location>
</feature>
<proteinExistence type="predicted"/>